<dbReference type="Gene3D" id="3.40.190.290">
    <property type="match status" value="1"/>
</dbReference>
<dbReference type="PANTHER" id="PTHR30346">
    <property type="entry name" value="TRANSCRIPTIONAL DUAL REGULATOR HCAR-RELATED"/>
    <property type="match status" value="1"/>
</dbReference>
<dbReference type="GO" id="GO:0003677">
    <property type="term" value="F:DNA binding"/>
    <property type="evidence" value="ECO:0007669"/>
    <property type="project" value="UniProtKB-KW"/>
</dbReference>
<dbReference type="GO" id="GO:0003700">
    <property type="term" value="F:DNA-binding transcription factor activity"/>
    <property type="evidence" value="ECO:0007669"/>
    <property type="project" value="InterPro"/>
</dbReference>
<dbReference type="PROSITE" id="PS50931">
    <property type="entry name" value="HTH_LYSR"/>
    <property type="match status" value="1"/>
</dbReference>
<sequence length="307" mass="33712">MLKAVGVSFDVRRMLVLAEVARRGSITAASIALSYTPSAVSQQISRLEAEAGQPLIERHPRGVTLTEAGRTLAGHAARIDRQLRAARRSLDDIAGLHSGTLHFGTFPTIAASLLPRVVRAFRTRHPQVELVVHSDRNTGLMDMLESREIELSLMWDYPWRRLDETNLDVIHLLDDHTCLVVATSHPLAARHSAGFEELAEENWIVRADHPVAELLTRSCRAAGFEPKIAYRAHDYQEAQAMAAVGLGITLAPRFALAGLRDDVTTIDLGPAAPVRRILLTRLRDNPPTPSAKAIAELFIETAGTLRS</sequence>
<dbReference type="OrthoDB" id="4131546at2"/>
<gene>
    <name evidence="6" type="ORF">EOT10_39545</name>
</gene>
<feature type="domain" description="HTH lysR-type" evidence="5">
    <location>
        <begin position="9"/>
        <end position="66"/>
    </location>
</feature>
<dbReference type="PANTHER" id="PTHR30346:SF29">
    <property type="entry name" value="LYSR SUBSTRATE-BINDING"/>
    <property type="match status" value="1"/>
</dbReference>
<evidence type="ECO:0000313" key="6">
    <source>
        <dbReference type="EMBL" id="RVU15260.1"/>
    </source>
</evidence>
<evidence type="ECO:0000259" key="5">
    <source>
        <dbReference type="PROSITE" id="PS50931"/>
    </source>
</evidence>
<evidence type="ECO:0000256" key="3">
    <source>
        <dbReference type="ARBA" id="ARBA00023125"/>
    </source>
</evidence>
<comment type="caution">
    <text evidence="6">The sequence shown here is derived from an EMBL/GenBank/DDBJ whole genome shotgun (WGS) entry which is preliminary data.</text>
</comment>
<dbReference type="InterPro" id="IPR005119">
    <property type="entry name" value="LysR_subst-bd"/>
</dbReference>
<dbReference type="Pfam" id="PF03466">
    <property type="entry name" value="LysR_substrate"/>
    <property type="match status" value="1"/>
</dbReference>
<evidence type="ECO:0000313" key="7">
    <source>
        <dbReference type="Proteomes" id="UP000283128"/>
    </source>
</evidence>
<dbReference type="SUPFAM" id="SSF46785">
    <property type="entry name" value="Winged helix' DNA-binding domain"/>
    <property type="match status" value="1"/>
</dbReference>
<dbReference type="InterPro" id="IPR036388">
    <property type="entry name" value="WH-like_DNA-bd_sf"/>
</dbReference>
<keyword evidence="4" id="KW-0804">Transcription</keyword>
<reference evidence="6 7" key="1">
    <citation type="submission" date="2019-01" db="EMBL/GenBank/DDBJ databases">
        <title>Genome sequences of Streptomyces and Rhizobium isolates collected from root and soil.</title>
        <authorList>
            <person name="Chhettri S."/>
            <person name="Sevigny J.L."/>
            <person name="Sen A."/>
            <person name="Ennis N."/>
            <person name="Tisa L."/>
        </authorList>
    </citation>
    <scope>NUCLEOTIDE SEQUENCE [LARGE SCALE GENOMIC DNA]</scope>
    <source>
        <strain evidence="6 7">San01</strain>
    </source>
</reference>
<comment type="similarity">
    <text evidence="1">Belongs to the LysR transcriptional regulatory family.</text>
</comment>
<dbReference type="InterPro" id="IPR036390">
    <property type="entry name" value="WH_DNA-bd_sf"/>
</dbReference>
<organism evidence="6 7">
    <name type="scientific">Streptomyces antnestii</name>
    <dbReference type="NCBI Taxonomy" id="2494256"/>
    <lineage>
        <taxon>Bacteria</taxon>
        <taxon>Bacillati</taxon>
        <taxon>Actinomycetota</taxon>
        <taxon>Actinomycetes</taxon>
        <taxon>Kitasatosporales</taxon>
        <taxon>Streptomycetaceae</taxon>
        <taxon>Streptomyces</taxon>
    </lineage>
</organism>
<name>A0A3S3U4A2_9ACTN</name>
<dbReference type="FunFam" id="1.10.10.10:FF:000001">
    <property type="entry name" value="LysR family transcriptional regulator"/>
    <property type="match status" value="1"/>
</dbReference>
<dbReference type="SUPFAM" id="SSF53850">
    <property type="entry name" value="Periplasmic binding protein-like II"/>
    <property type="match status" value="1"/>
</dbReference>
<dbReference type="GO" id="GO:0032993">
    <property type="term" value="C:protein-DNA complex"/>
    <property type="evidence" value="ECO:0007669"/>
    <property type="project" value="TreeGrafter"/>
</dbReference>
<accession>A0A3S3U4A2</accession>
<evidence type="ECO:0000256" key="1">
    <source>
        <dbReference type="ARBA" id="ARBA00009437"/>
    </source>
</evidence>
<dbReference type="AlphaFoldDB" id="A0A3S3U4A2"/>
<dbReference type="CDD" id="cd08423">
    <property type="entry name" value="PBP2_LTTR_like_6"/>
    <property type="match status" value="1"/>
</dbReference>
<dbReference type="Gene3D" id="1.10.10.10">
    <property type="entry name" value="Winged helix-like DNA-binding domain superfamily/Winged helix DNA-binding domain"/>
    <property type="match status" value="1"/>
</dbReference>
<dbReference type="EMBL" id="RZYA01000034">
    <property type="protein sequence ID" value="RVU15260.1"/>
    <property type="molecule type" value="Genomic_DNA"/>
</dbReference>
<dbReference type="Proteomes" id="UP000283128">
    <property type="component" value="Unassembled WGS sequence"/>
</dbReference>
<dbReference type="Pfam" id="PF00126">
    <property type="entry name" value="HTH_1"/>
    <property type="match status" value="1"/>
</dbReference>
<evidence type="ECO:0000256" key="4">
    <source>
        <dbReference type="ARBA" id="ARBA00023163"/>
    </source>
</evidence>
<keyword evidence="2" id="KW-0805">Transcription regulation</keyword>
<dbReference type="InterPro" id="IPR000847">
    <property type="entry name" value="LysR_HTH_N"/>
</dbReference>
<keyword evidence="3" id="KW-0238">DNA-binding</keyword>
<protein>
    <submittedName>
        <fullName evidence="6">LysR family transcriptional regulator</fullName>
    </submittedName>
</protein>
<proteinExistence type="inferred from homology"/>
<keyword evidence="7" id="KW-1185">Reference proteome</keyword>
<evidence type="ECO:0000256" key="2">
    <source>
        <dbReference type="ARBA" id="ARBA00023015"/>
    </source>
</evidence>